<accession>A0A9J7BLU7</accession>
<dbReference type="InterPro" id="IPR048395">
    <property type="entry name" value="Glyco_hydro_31_C"/>
</dbReference>
<evidence type="ECO:0000256" key="1">
    <source>
        <dbReference type="ARBA" id="ARBA00007806"/>
    </source>
</evidence>
<evidence type="ECO:0000259" key="7">
    <source>
        <dbReference type="Pfam" id="PF17137"/>
    </source>
</evidence>
<dbReference type="InterPro" id="IPR017853">
    <property type="entry name" value="GH"/>
</dbReference>
<dbReference type="GO" id="GO:0005975">
    <property type="term" value="P:carbohydrate metabolic process"/>
    <property type="evidence" value="ECO:0007669"/>
    <property type="project" value="InterPro"/>
</dbReference>
<protein>
    <submittedName>
        <fullName evidence="9">DUF4968 domain-containing protein</fullName>
    </submittedName>
</protein>
<proteinExistence type="inferred from homology"/>
<evidence type="ECO:0000313" key="10">
    <source>
        <dbReference type="Proteomes" id="UP001059380"/>
    </source>
</evidence>
<dbReference type="AlphaFoldDB" id="A0A9J7BLU7"/>
<dbReference type="CDD" id="cd06604">
    <property type="entry name" value="GH31_glucosidase_II_MalA"/>
    <property type="match status" value="1"/>
</dbReference>
<dbReference type="SUPFAM" id="SSF74650">
    <property type="entry name" value="Galactose mutarotase-like"/>
    <property type="match status" value="1"/>
</dbReference>
<evidence type="ECO:0000256" key="3">
    <source>
        <dbReference type="ARBA" id="ARBA00023295"/>
    </source>
</evidence>
<feature type="domain" description="Glycosyl hydrolase family 31 C-terminal" evidence="8">
    <location>
        <begin position="612"/>
        <end position="717"/>
    </location>
</feature>
<evidence type="ECO:0000313" key="9">
    <source>
        <dbReference type="EMBL" id="UWZ82189.1"/>
    </source>
</evidence>
<dbReference type="InterPro" id="IPR033403">
    <property type="entry name" value="DUF5110"/>
</dbReference>
<dbReference type="GO" id="GO:0030246">
    <property type="term" value="F:carbohydrate binding"/>
    <property type="evidence" value="ECO:0007669"/>
    <property type="project" value="InterPro"/>
</dbReference>
<dbReference type="RefSeq" id="WP_260791323.1">
    <property type="nucleotide sequence ID" value="NZ_CP093313.1"/>
</dbReference>
<dbReference type="Gene3D" id="3.20.20.80">
    <property type="entry name" value="Glycosidases"/>
    <property type="match status" value="1"/>
</dbReference>
<comment type="similarity">
    <text evidence="1 4">Belongs to the glycosyl hydrolase 31 family.</text>
</comment>
<dbReference type="PROSITE" id="PS00129">
    <property type="entry name" value="GLYCOSYL_HYDROL_F31_1"/>
    <property type="match status" value="1"/>
</dbReference>
<keyword evidence="10" id="KW-1185">Reference proteome</keyword>
<gene>
    <name evidence="9" type="ORF">MOP44_16590</name>
</gene>
<dbReference type="SUPFAM" id="SSF51011">
    <property type="entry name" value="Glycosyl hydrolase domain"/>
    <property type="match status" value="1"/>
</dbReference>
<dbReference type="Gene3D" id="2.60.40.1180">
    <property type="entry name" value="Golgi alpha-mannosidase II"/>
    <property type="match status" value="2"/>
</dbReference>
<dbReference type="SUPFAM" id="SSF51445">
    <property type="entry name" value="(Trans)glycosidases"/>
    <property type="match status" value="1"/>
</dbReference>
<dbReference type="InterPro" id="IPR000322">
    <property type="entry name" value="Glyco_hydro_31_TIM"/>
</dbReference>
<keyword evidence="2 4" id="KW-0378">Hydrolase</keyword>
<dbReference type="Pfam" id="PF21365">
    <property type="entry name" value="Glyco_hydro_31_3rd"/>
    <property type="match status" value="1"/>
</dbReference>
<dbReference type="Proteomes" id="UP001059380">
    <property type="component" value="Chromosome"/>
</dbReference>
<evidence type="ECO:0000259" key="8">
    <source>
        <dbReference type="Pfam" id="PF21365"/>
    </source>
</evidence>
<dbReference type="CDD" id="cd14752">
    <property type="entry name" value="GH31_N"/>
    <property type="match status" value="1"/>
</dbReference>
<dbReference type="PANTHER" id="PTHR22762">
    <property type="entry name" value="ALPHA-GLUCOSIDASE"/>
    <property type="match status" value="1"/>
</dbReference>
<dbReference type="Pfam" id="PF13802">
    <property type="entry name" value="Gal_mutarotas_2"/>
    <property type="match status" value="1"/>
</dbReference>
<dbReference type="InterPro" id="IPR025887">
    <property type="entry name" value="Glyco_hydro_31_N_dom"/>
</dbReference>
<feature type="domain" description="Glycoside hydrolase family 31 N-terminal" evidence="6">
    <location>
        <begin position="60"/>
        <end position="227"/>
    </location>
</feature>
<evidence type="ECO:0000256" key="4">
    <source>
        <dbReference type="RuleBase" id="RU361185"/>
    </source>
</evidence>
<reference evidence="9" key="1">
    <citation type="submission" date="2021-04" db="EMBL/GenBank/DDBJ databases">
        <title>Phylogenetic analysis of Acidobacteriaceae.</title>
        <authorList>
            <person name="Qiu L."/>
            <person name="Zhang Q."/>
        </authorList>
    </citation>
    <scope>NUCLEOTIDE SEQUENCE</scope>
    <source>
        <strain evidence="9">DSM 25168</strain>
    </source>
</reference>
<dbReference type="InterPro" id="IPR011013">
    <property type="entry name" value="Gal_mutarotase_sf_dom"/>
</dbReference>
<feature type="domain" description="Glycoside hydrolase family 31 TIM barrel" evidence="5">
    <location>
        <begin position="270"/>
        <end position="603"/>
    </location>
</feature>
<dbReference type="KEGG" id="orp:MOP44_16590"/>
<dbReference type="PANTHER" id="PTHR22762:SF120">
    <property type="entry name" value="HETEROGLYCAN GLUCOSIDASE 1"/>
    <property type="match status" value="1"/>
</dbReference>
<evidence type="ECO:0000259" key="6">
    <source>
        <dbReference type="Pfam" id="PF13802"/>
    </source>
</evidence>
<dbReference type="EMBL" id="CP093313">
    <property type="protein sequence ID" value="UWZ82189.1"/>
    <property type="molecule type" value="Genomic_DNA"/>
</dbReference>
<dbReference type="InterPro" id="IPR013780">
    <property type="entry name" value="Glyco_hydro_b"/>
</dbReference>
<evidence type="ECO:0000256" key="2">
    <source>
        <dbReference type="ARBA" id="ARBA00022801"/>
    </source>
</evidence>
<feature type="domain" description="DUF5110" evidence="7">
    <location>
        <begin position="733"/>
        <end position="805"/>
    </location>
</feature>
<evidence type="ECO:0000259" key="5">
    <source>
        <dbReference type="Pfam" id="PF01055"/>
    </source>
</evidence>
<organism evidence="9 10">
    <name type="scientific">Occallatibacter riparius</name>
    <dbReference type="NCBI Taxonomy" id="1002689"/>
    <lineage>
        <taxon>Bacteria</taxon>
        <taxon>Pseudomonadati</taxon>
        <taxon>Acidobacteriota</taxon>
        <taxon>Terriglobia</taxon>
        <taxon>Terriglobales</taxon>
        <taxon>Acidobacteriaceae</taxon>
        <taxon>Occallatibacter</taxon>
    </lineage>
</organism>
<sequence length="855" mass="95646">MPTARRFLFAVLGILILAATTQAILAVETPQKQAFVRLDRVTASRPIPTGIEIHSGSAIMQITALRDDVLRVRVGAAGQLPEDASWAVLPESRTASVQVTPENSGAAVGFKTAKLHVTIHKDPLELHVTDLAGRVILEDFPSRPIEYHGNSFRVYLKSPADEHYFGLGDKPGPLDRRNEAFTDWNTDAFGWQESTDPIYKDIPYFITLRRGVAAGVFLDNTWRTSFDFNKEYRDAYSFGSENGPLDYYILYGPEPKQVVESWAWLTGKAPLPPLWSLGFQQSRYSYYPETEVRRIANRLRSEHIPSDVLWLDIDFQVKNRPFTVDPQTFPHFEQMVQDLKAEHFKTVVITDLHIANLPNAGYKPYDEGKAGDHFVKNPDGSIYTGVVWPGPAVFPDFTHKPSREWWGTLYSDFVKQGVAGFWNDMNEPSVFLVPSKTMPDDTVHRIEEPGFITRTAPHLEIHNIFGMQQTRGTYEGLLKLDPNSRPFVMTRASYAGGHRYAVTWSGDNSATWNHLRQTTPQLLNLGLSGFAMAGADVGGFAGSPQPELLTRWLQIAAFQPIDRDHTAKGTNPQEPWENGTPEDLNIRRRYIEERYRLLPYLYTTAEEMSRTGLPIIRPLFLEFPGDAGAAAAPVDPTIDNEFLLGRDILVANSPFPDEMDSYFVSLPSIGWYDYWTGARIEAATPHKAIDNTEAPPGVQEQRNLDTLPVFVRAGAIIPEQPLVQSTDEKPQGPLTLRVYPPIGFNKDCTGSLYLDDGTSFAYKKGDFLRQEFTCRLVDKGIVVMVAKPKGTFAPWWKLLQVEVYGASKPAVEASTAPLNGSAKALQISTAYDAEHHRVIALVPDTGSGLELQLTY</sequence>
<dbReference type="InterPro" id="IPR030458">
    <property type="entry name" value="Glyco_hydro_31_AS"/>
</dbReference>
<dbReference type="Pfam" id="PF01055">
    <property type="entry name" value="Glyco_hydro_31_2nd"/>
    <property type="match status" value="1"/>
</dbReference>
<keyword evidence="3 4" id="KW-0326">Glycosidase</keyword>
<dbReference type="GO" id="GO:0004553">
    <property type="term" value="F:hydrolase activity, hydrolyzing O-glycosyl compounds"/>
    <property type="evidence" value="ECO:0007669"/>
    <property type="project" value="InterPro"/>
</dbReference>
<name>A0A9J7BLU7_9BACT</name>
<dbReference type="Pfam" id="PF17137">
    <property type="entry name" value="DUF5110"/>
    <property type="match status" value="1"/>
</dbReference>
<dbReference type="Gene3D" id="2.60.40.1760">
    <property type="entry name" value="glycosyl hydrolase (family 31)"/>
    <property type="match status" value="1"/>
</dbReference>